<dbReference type="AlphaFoldDB" id="A0A5A7PJZ9"/>
<dbReference type="OrthoDB" id="952876at2759"/>
<dbReference type="PANTHER" id="PTHR47212:SF4">
    <property type="entry name" value="ADHESIN-LIKE PROTEIN, PUTATIVE (DUF3741)-RELATED"/>
    <property type="match status" value="1"/>
</dbReference>
<comment type="caution">
    <text evidence="3">The sequence shown here is derived from an EMBL/GenBank/DDBJ whole genome shotgun (WGS) entry which is preliminary data.</text>
</comment>
<feature type="compositionally biased region" description="Polar residues" evidence="1">
    <location>
        <begin position="569"/>
        <end position="592"/>
    </location>
</feature>
<proteinExistence type="predicted"/>
<dbReference type="PANTHER" id="PTHR47212">
    <property type="entry name" value="ADHESIN-LIKE PROTEIN, PUTATIVE (DUF3741)-RELATED"/>
    <property type="match status" value="1"/>
</dbReference>
<dbReference type="InterPro" id="IPR025486">
    <property type="entry name" value="DUF4378"/>
</dbReference>
<feature type="region of interest" description="Disordered" evidence="1">
    <location>
        <begin position="564"/>
        <end position="592"/>
    </location>
</feature>
<dbReference type="Pfam" id="PF14309">
    <property type="entry name" value="DUF4378"/>
    <property type="match status" value="1"/>
</dbReference>
<dbReference type="Proteomes" id="UP000325081">
    <property type="component" value="Unassembled WGS sequence"/>
</dbReference>
<sequence length="815" mass="91778">MEMRSTRISELKQNHELSIMWRLLNAIDSCQDQTCGKLISNGRPSSKQITARPRKIDQLTSFDEECRRIQNQNEVELGNVKADDEYMPSETYEAIYQIIEQHQCEKIDHQLIDLLLKAQNRAKEKSHKAHHLSSCYLSDAANLFHQLLPTSSNISLDNVTLAAILRTVCVHNQQEESIHTSAKAFVDRMFIHRKLISKGMVYPRSKSSSNEFGIPDSDKDLFGGLFLETESLLQRPFKNSKYPRIEKQTLKSVLDGKELEGLDSTSSSENPGSVFIARNGKMGTNSQSKSTKTNFVEQPSDRIVILKPAPQKSAKQSENVNCHCSSLQAHKKFGNFPDAKPKSFSFKEMKRKLKLTFGGTKKESSKFPNFGSKRNLEFPSEGTLPGQQGFDVILEAKRHLSARFKNVNATKTLMDKKSPKTLGRILASPERDFRAIGPRRGSPYGSDFDQMIISPYNGSARVGEIISEMPKANQGVCLSPSRHNSEVTSCDFVFENRILQIMDTKTGLSPTPSTDEEAHDDNSSSIDDIKSNGVSQLHTSEVPTDTNSYDIQKLQLTDATELQKADETGSISENEVSTSTIDGLPSIPSNINQLDSANTIKHQGEHQSPVSVLDPFFTEDANSPPSATLESGQFLGHQFKPRRLDFDPPNSCMQEQDHLSQYVHSVLEASCLDWDQLSEIASTHEEILDSFLFYEVEFSPVDGYFDPKLLFDRINEILVDIYEFHFCSPPWPSFVKPKIKPGPLAELVLDEVMKGADFFLLPRTERRTLDQLVSKDVAKCGSWIDIRVDTEELVNEISEEYVEECMLDVLLEFYT</sequence>
<name>A0A5A7PJZ9_STRAF</name>
<evidence type="ECO:0000313" key="4">
    <source>
        <dbReference type="Proteomes" id="UP000325081"/>
    </source>
</evidence>
<evidence type="ECO:0000313" key="3">
    <source>
        <dbReference type="EMBL" id="GER33064.1"/>
    </source>
</evidence>
<protein>
    <recommendedName>
        <fullName evidence="2">DUF4378 domain-containing protein</fullName>
    </recommendedName>
</protein>
<evidence type="ECO:0000259" key="2">
    <source>
        <dbReference type="Pfam" id="PF14309"/>
    </source>
</evidence>
<organism evidence="3 4">
    <name type="scientific">Striga asiatica</name>
    <name type="common">Asiatic witchweed</name>
    <name type="synonym">Buchnera asiatica</name>
    <dbReference type="NCBI Taxonomy" id="4170"/>
    <lineage>
        <taxon>Eukaryota</taxon>
        <taxon>Viridiplantae</taxon>
        <taxon>Streptophyta</taxon>
        <taxon>Embryophyta</taxon>
        <taxon>Tracheophyta</taxon>
        <taxon>Spermatophyta</taxon>
        <taxon>Magnoliopsida</taxon>
        <taxon>eudicotyledons</taxon>
        <taxon>Gunneridae</taxon>
        <taxon>Pentapetalae</taxon>
        <taxon>asterids</taxon>
        <taxon>lamiids</taxon>
        <taxon>Lamiales</taxon>
        <taxon>Orobanchaceae</taxon>
        <taxon>Buchnereae</taxon>
        <taxon>Striga</taxon>
    </lineage>
</organism>
<keyword evidence="4" id="KW-1185">Reference proteome</keyword>
<evidence type="ECO:0000256" key="1">
    <source>
        <dbReference type="SAM" id="MobiDB-lite"/>
    </source>
</evidence>
<feature type="compositionally biased region" description="Polar residues" evidence="1">
    <location>
        <begin position="282"/>
        <end position="297"/>
    </location>
</feature>
<feature type="region of interest" description="Disordered" evidence="1">
    <location>
        <begin position="260"/>
        <end position="299"/>
    </location>
</feature>
<feature type="region of interest" description="Disordered" evidence="1">
    <location>
        <begin position="504"/>
        <end position="550"/>
    </location>
</feature>
<accession>A0A5A7PJZ9</accession>
<feature type="compositionally biased region" description="Polar residues" evidence="1">
    <location>
        <begin position="533"/>
        <end position="550"/>
    </location>
</feature>
<feature type="domain" description="DUF4378" evidence="2">
    <location>
        <begin position="661"/>
        <end position="800"/>
    </location>
</feature>
<dbReference type="EMBL" id="BKCP01004661">
    <property type="protein sequence ID" value="GER33064.1"/>
    <property type="molecule type" value="Genomic_DNA"/>
</dbReference>
<reference evidence="4" key="1">
    <citation type="journal article" date="2019" name="Curr. Biol.">
        <title>Genome Sequence of Striga asiatica Provides Insight into the Evolution of Plant Parasitism.</title>
        <authorList>
            <person name="Yoshida S."/>
            <person name="Kim S."/>
            <person name="Wafula E.K."/>
            <person name="Tanskanen J."/>
            <person name="Kim Y.M."/>
            <person name="Honaas L."/>
            <person name="Yang Z."/>
            <person name="Spallek T."/>
            <person name="Conn C.E."/>
            <person name="Ichihashi Y."/>
            <person name="Cheong K."/>
            <person name="Cui S."/>
            <person name="Der J.P."/>
            <person name="Gundlach H."/>
            <person name="Jiao Y."/>
            <person name="Hori C."/>
            <person name="Ishida J.K."/>
            <person name="Kasahara H."/>
            <person name="Kiba T."/>
            <person name="Kim M.S."/>
            <person name="Koo N."/>
            <person name="Laohavisit A."/>
            <person name="Lee Y.H."/>
            <person name="Lumba S."/>
            <person name="McCourt P."/>
            <person name="Mortimer J.C."/>
            <person name="Mutuku J.M."/>
            <person name="Nomura T."/>
            <person name="Sasaki-Sekimoto Y."/>
            <person name="Seto Y."/>
            <person name="Wang Y."/>
            <person name="Wakatake T."/>
            <person name="Sakakibara H."/>
            <person name="Demura T."/>
            <person name="Yamaguchi S."/>
            <person name="Yoneyama K."/>
            <person name="Manabe R.I."/>
            <person name="Nelson D.C."/>
            <person name="Schulman A.H."/>
            <person name="Timko M.P."/>
            <person name="dePamphilis C.W."/>
            <person name="Choi D."/>
            <person name="Shirasu K."/>
        </authorList>
    </citation>
    <scope>NUCLEOTIDE SEQUENCE [LARGE SCALE GENOMIC DNA]</scope>
    <source>
        <strain evidence="4">cv. UVA1</strain>
    </source>
</reference>
<gene>
    <name evidence="3" type="ORF">STAS_09169</name>
</gene>